<dbReference type="EMBL" id="CABIJS010000555">
    <property type="protein sequence ID" value="VUZ53462.1"/>
    <property type="molecule type" value="Genomic_DNA"/>
</dbReference>
<evidence type="ECO:0000256" key="3">
    <source>
        <dbReference type="ARBA" id="ARBA00022679"/>
    </source>
</evidence>
<dbReference type="AlphaFoldDB" id="A0A564Z1W7"/>
<keyword evidence="3" id="KW-0808">Transferase</keyword>
<protein>
    <recommendedName>
        <fullName evidence="1">glutathione gamma-glutamylcysteinyltransferase</fullName>
        <ecNumber evidence="1">2.3.2.15</ecNumber>
    </recommendedName>
</protein>
<dbReference type="PANTHER" id="PTHR33447">
    <property type="entry name" value="GLUTATHIONE GAMMA-GLUTAMYLCYSTEINYLTRANSFERASE"/>
    <property type="match status" value="1"/>
</dbReference>
<feature type="domain" description="Peptidase C83" evidence="6">
    <location>
        <begin position="48"/>
        <end position="273"/>
    </location>
</feature>
<keyword evidence="8" id="KW-1185">Reference proteome</keyword>
<name>A0A564Z1W7_HYMDI</name>
<dbReference type="GO" id="GO:0046938">
    <property type="term" value="P:phytochelatin biosynthetic process"/>
    <property type="evidence" value="ECO:0007669"/>
    <property type="project" value="InterPro"/>
</dbReference>
<evidence type="ECO:0000256" key="2">
    <source>
        <dbReference type="ARBA" id="ARBA00022539"/>
    </source>
</evidence>
<dbReference type="PANTHER" id="PTHR33447:SF2">
    <property type="entry name" value="GLUTATHIONE GAMMA-GLUTAMYLCYSTEINYLTRANSFERASE"/>
    <property type="match status" value="1"/>
</dbReference>
<reference evidence="7 8" key="1">
    <citation type="submission" date="2019-07" db="EMBL/GenBank/DDBJ databases">
        <authorList>
            <person name="Jastrzebski P J."/>
            <person name="Paukszto L."/>
            <person name="Jastrzebski P J."/>
        </authorList>
    </citation>
    <scope>NUCLEOTIDE SEQUENCE [LARGE SCALE GENOMIC DNA]</scope>
    <source>
        <strain evidence="7 8">WMS-il1</strain>
    </source>
</reference>
<gene>
    <name evidence="7" type="ORF">WMSIL1_LOCUS11714</name>
</gene>
<dbReference type="GO" id="GO:0016756">
    <property type="term" value="F:glutathione gamma-glutamylcysteinyltransferase activity"/>
    <property type="evidence" value="ECO:0007669"/>
    <property type="project" value="UniProtKB-EC"/>
</dbReference>
<dbReference type="InterPro" id="IPR038765">
    <property type="entry name" value="Papain-like_cys_pep_sf"/>
</dbReference>
<evidence type="ECO:0000256" key="1">
    <source>
        <dbReference type="ARBA" id="ARBA00012468"/>
    </source>
</evidence>
<dbReference type="SUPFAM" id="SSF54001">
    <property type="entry name" value="Cysteine proteinases"/>
    <property type="match status" value="1"/>
</dbReference>
<evidence type="ECO:0000256" key="4">
    <source>
        <dbReference type="ARBA" id="ARBA00022723"/>
    </source>
</evidence>
<evidence type="ECO:0000256" key="5">
    <source>
        <dbReference type="SAM" id="MobiDB-lite"/>
    </source>
</evidence>
<evidence type="ECO:0000313" key="7">
    <source>
        <dbReference type="EMBL" id="VUZ53462.1"/>
    </source>
</evidence>
<accession>A0A564Z1W7</accession>
<dbReference type="InterPro" id="IPR040409">
    <property type="entry name" value="PCS-like"/>
</dbReference>
<dbReference type="EC" id="2.3.2.15" evidence="1"/>
<dbReference type="InterPro" id="IPR007719">
    <property type="entry name" value="PCS_N"/>
</dbReference>
<dbReference type="GO" id="GO:0046872">
    <property type="term" value="F:metal ion binding"/>
    <property type="evidence" value="ECO:0007669"/>
    <property type="project" value="UniProtKB-KW"/>
</dbReference>
<keyword evidence="2" id="KW-0104">Cadmium</keyword>
<dbReference type="FunFam" id="3.90.70.30:FF:000001">
    <property type="entry name" value="Glutathione gamma-glutamylcysteinyltransferase 1"/>
    <property type="match status" value="1"/>
</dbReference>
<evidence type="ECO:0000313" key="8">
    <source>
        <dbReference type="Proteomes" id="UP000321570"/>
    </source>
</evidence>
<dbReference type="GO" id="GO:0098849">
    <property type="term" value="P:cellular detoxification of cadmium ion"/>
    <property type="evidence" value="ECO:0007669"/>
    <property type="project" value="TreeGrafter"/>
</dbReference>
<dbReference type="Gene3D" id="3.90.70.30">
    <property type="entry name" value="Phytochelatin synthase, N-terminal domain"/>
    <property type="match status" value="1"/>
</dbReference>
<feature type="region of interest" description="Disordered" evidence="5">
    <location>
        <begin position="283"/>
        <end position="302"/>
    </location>
</feature>
<proteinExistence type="predicted"/>
<dbReference type="GO" id="GO:0010273">
    <property type="term" value="P:detoxification of copper ion"/>
    <property type="evidence" value="ECO:0007669"/>
    <property type="project" value="TreeGrafter"/>
</dbReference>
<keyword evidence="4" id="KW-0479">Metal-binding</keyword>
<dbReference type="Pfam" id="PF05023">
    <property type="entry name" value="Phytochelatin"/>
    <property type="match status" value="1"/>
</dbReference>
<organism evidence="7 8">
    <name type="scientific">Hymenolepis diminuta</name>
    <name type="common">Rat tapeworm</name>
    <dbReference type="NCBI Taxonomy" id="6216"/>
    <lineage>
        <taxon>Eukaryota</taxon>
        <taxon>Metazoa</taxon>
        <taxon>Spiralia</taxon>
        <taxon>Lophotrochozoa</taxon>
        <taxon>Platyhelminthes</taxon>
        <taxon>Cestoda</taxon>
        <taxon>Eucestoda</taxon>
        <taxon>Cyclophyllidea</taxon>
        <taxon>Hymenolepididae</taxon>
        <taxon>Hymenolepis</taxon>
    </lineage>
</organism>
<dbReference type="Proteomes" id="UP000321570">
    <property type="component" value="Unassembled WGS sequence"/>
</dbReference>
<sequence length="643" mass="71562">MSISRRIFRLFANSRSSQVVFLLSNVSRSPVVMVQPVRWFSPNKDPSNEPKHFYRRPLPASCIAFATSEGRQIFKEALEMGFLESFFDLVPQFRTQAQPSYCGLSAMVMVLNSFELDPGRVWKAPWRWYHEDMLTCCLGADDLFTEGITIDQFQSIAKCNGLSIDLHQPNCPKETIDTFRSHLLSLCSQSLSTSGTILVVSYDRKAVNQTGNGHYTLVGGYHPKRDLLLVLETAAFKYPMHWAPLTSIYNGMRSLDKITGRPRGYMLITKAFDPRIGLIQASSSAQDAQKTRGPSEEENQMAKETLNSSRAFANVNYLLNRLSLFCFADAAFQAFTSPSSLLDPDSAGGRLRKVTEEWCSYLMFTPQSNLGKTCCCLLQPNRNSEHDNYNQTGPAHCSPILSPNSPPQSSRTHRCDCPCLIDTLLDKLLSLLNMYRPPGFFFGCQPLWPNSSGNANSTIETAMQVIFELVSSATGRRARLALERLPRRSYEWLTTDICGPLTYRPVSSLNLGHGGLPFSTTGNSGTPSHLRPACALPLVTDPKIRATTLLTAFLLAFPYHTVPKPQIKSENENNAAATGTFIEKLVSSEHLLDDLPKRSGQTCFTVLTPGTRNELTALSNILSQLITIRKPPGTRCMEAKNNH</sequence>
<dbReference type="InterPro" id="IPR038156">
    <property type="entry name" value="PCS_N_sf"/>
</dbReference>
<evidence type="ECO:0000259" key="6">
    <source>
        <dbReference type="PROSITE" id="PS51443"/>
    </source>
</evidence>
<dbReference type="PROSITE" id="PS51443">
    <property type="entry name" value="PCS"/>
    <property type="match status" value="1"/>
</dbReference>